<evidence type="ECO:0000313" key="3">
    <source>
        <dbReference type="Proteomes" id="UP000186309"/>
    </source>
</evidence>
<proteinExistence type="predicted"/>
<accession>A0A1U7CK11</accession>
<keyword evidence="3" id="KW-1185">Reference proteome</keyword>
<dbReference type="EMBL" id="CP019082">
    <property type="protein sequence ID" value="APW59223.1"/>
    <property type="molecule type" value="Genomic_DNA"/>
</dbReference>
<protein>
    <submittedName>
        <fullName evidence="2">Uncharacterized protein</fullName>
    </submittedName>
</protein>
<evidence type="ECO:0000313" key="2">
    <source>
        <dbReference type="EMBL" id="APW59223.1"/>
    </source>
</evidence>
<dbReference type="RefSeq" id="WP_076343430.1">
    <property type="nucleotide sequence ID" value="NZ_CP019082.1"/>
</dbReference>
<dbReference type="OrthoDB" id="263586at2"/>
<dbReference type="KEGG" id="pbor:BSF38_00638"/>
<reference evidence="3" key="1">
    <citation type="submission" date="2016-12" db="EMBL/GenBank/DDBJ databases">
        <title>Comparative genomics of four Isosphaeraceae planctomycetes: a common pool of plasmids and glycoside hydrolase genes.</title>
        <authorList>
            <person name="Ivanova A."/>
        </authorList>
    </citation>
    <scope>NUCLEOTIDE SEQUENCE [LARGE SCALE GENOMIC DNA]</scope>
    <source>
        <strain evidence="3">PX4</strain>
    </source>
</reference>
<dbReference type="SUPFAM" id="SSF49899">
    <property type="entry name" value="Concanavalin A-like lectins/glucanases"/>
    <property type="match status" value="1"/>
</dbReference>
<dbReference type="InterPro" id="IPR013320">
    <property type="entry name" value="ConA-like_dom_sf"/>
</dbReference>
<dbReference type="STRING" id="1387353.BSF38_00638"/>
<name>A0A1U7CK11_9BACT</name>
<gene>
    <name evidence="2" type="ORF">BSF38_00638</name>
</gene>
<organism evidence="2 3">
    <name type="scientific">Paludisphaera borealis</name>
    <dbReference type="NCBI Taxonomy" id="1387353"/>
    <lineage>
        <taxon>Bacteria</taxon>
        <taxon>Pseudomonadati</taxon>
        <taxon>Planctomycetota</taxon>
        <taxon>Planctomycetia</taxon>
        <taxon>Isosphaerales</taxon>
        <taxon>Isosphaeraceae</taxon>
        <taxon>Paludisphaera</taxon>
    </lineage>
</organism>
<evidence type="ECO:0000256" key="1">
    <source>
        <dbReference type="SAM" id="MobiDB-lite"/>
    </source>
</evidence>
<feature type="region of interest" description="Disordered" evidence="1">
    <location>
        <begin position="1317"/>
        <end position="1359"/>
    </location>
</feature>
<dbReference type="Proteomes" id="UP000186309">
    <property type="component" value="Chromosome"/>
</dbReference>
<sequence>MSVTFNNASRIIVATNNSIFANQTKAAVAFSIRFNDATPTKANWLNFSFIQRGGQSGFAGMVYDIDEVNRKYILRFFWKLTNGTSCSTTATILPNITYFILVGYDASNPSNQAVYVNGAPTLLAPAGTAPTLAVATTFEIGSSGATTTQKNWSLGPLSIWNGYVPTASETINLMNGTADATNIGLTATWRGYYPLNGAIGATPTLGDAALANTVDGSLPLVPAVNGAVAGSSLLYDAAMPFVSQSGFNTPVVRSSGKSIQVTANIIGSGASTTVTAGSATIMPTITINGGPPITLVRPFYTSSHEGILYFLPRGSKINSGDVVVFSAAAGWFATALGVAAAAVNVTCVNKADKPTYGDLPKTSRVGFNYTYPAMTDWSFERGPRNMALMIPVINYGANPPAVRADGTLMRNFSAALLASPADSKIDRTTYPIERGKYVVSWDNNDVTKPTSIVLTTSSEAGVATELPAYRNTGDANGVGVAYVYDFQMTTWPFTLAAPCAAGDTVLTLTSVSHIAAGKMWVLFDGEYMDVTAVNAGLNQITVTRGYLGSTAASHASGTAGTGQWYRHNFGVTVSITGTGGVPNYSNLVIYGPSDWTPPSPAAPVVLDRSFLNKVGPTKFIRDSLVGGLGVVRHMDSCGVFFPLSEPEDARQDADLYWGQLNKYINTYKVASFVPMDYATTPWTYTHVPTGAQTYSVALAADITTAPAAGTTETIQITPDTNNPVMAGTRLLAGSEWMRVTAVSGSNVTVVRGAKDTTPATHAAGTITAGWRIPITSTAQYRYTSGVAVVATTDRPHNMRSGAWTVAPTSTDLNPMARFPVTLTAPVVAGSQSITISADPASWTYIVRDLRLTFDGEVMLVVTADKTTGIVTTKSPIAANHANGTVGAASSMGVYCISEDGLSYAWSLGWGGPCHVVGPNKLLIWLYAYTDAGKTPLMVGPSQTWDTTTLLDGAGNDTRASLTHIPYSVNSMEYSARVTALAPGAYHWLNINITASDDLVDAYARKIRDGLPAGQHKVVVELANEVWNYYFPFTSSIQGASRLLGYANWLDWWVLRSKAVTDRVRAIFDDQGRGGEVLHCIAYQASNLGDALARCRALGVDVDVASTACYVDPGQTQAHIDAFNLSDNEQCGDAWIFDLEFYRGGAGGRLRADAAALATHRSLTGNRPIELICYEGGLTTVMPGTANGITDPAVYYYGREKQRDVAYNPNWWNVDQDFYPVMKKIGDVDGAALFNHCQIPYPANVGTGGTEALWGVTTWHGQPAGRGDGSDGKADNRLCLAQPGNTYSKGPLVNQDETNVSVRLQSVIDQNIGFYAQLNGSNPGTGPGTGTGNPSNPTTTQQPARKLPTRTRYAPSSNRG</sequence>